<evidence type="ECO:0000259" key="2">
    <source>
        <dbReference type="Pfam" id="PF12770"/>
    </source>
</evidence>
<proteinExistence type="predicted"/>
<dbReference type="PANTHER" id="PTHR10098">
    <property type="entry name" value="RAPSYN-RELATED"/>
    <property type="match status" value="1"/>
</dbReference>
<dbReference type="Gene3D" id="1.25.40.10">
    <property type="entry name" value="Tetratricopeptide repeat domain"/>
    <property type="match status" value="1"/>
</dbReference>
<sequence length="865" mass="98353">MKKLGLIFFLIYGMAFSQNLEENIYVATETFISNQNHASLKLLSEQESTFKKQAKSKSEQLALVFLQCHKGYYLDQNSLLKEAISIFEDALNRFKTNELSKLSDFDIIESCLIPLGNLYTKTGDYTNAENIIKQYIFLAEKNNHIKHQTSGTINLAILYKTTGKYETVLNLTSSYLNKQNLNKQQKQKITQLNIESQIALNAINNVSDIPKTINNTPYNQHRNNYLIQLQNGNYIEALKAFNVAKTHIYKDSLSRRKLAKLYFEEAQLSKLLNNLNEAKNGLNLALQTLLPNIKSIGSINKSNLYAENTFIAIFDLYATLQKNYKSALSYYDLSFYVSRLLENNWTSQENKRSNQAGNRIRSEKCIDIIFNEYQNTPNDTLLFTAFQYAELNKSGILKEQSLKKMLLSKYPNDNLLLKEAHLLKKQEKTTNLLINEQLGKSQASVITALSSDLNEISIKLKILKEAINKKYPELGVPNFLIDDLQNKLLKDEAVLVEYFYGKKNIYQFIISNDGINLSKINLNDATKKQISDFIHLFDTASVINNDISKFTTAAFTLYNILNLAKMTTFKNAIIIPDGLLNFIPFEALLTSKTNTTNFSKMPFVVQKQNIIYNTSTAFYLKKEEKNNTNNLLGIFPVFEKTKNSLIHSIDEANAIKEEMQSTLFLKDQATKEAFIKNSPDYSIIHLSTHASSGDFSTSANIEFYKNTMFLNELYSLNLNTNLVVLSACETGVGALYKGEGAMSIARGFQYAGAQNVLFSLWQINDLSTSQIMQSFYKNYSDNKSANTSNHQSKLDYLKDDSISNIKKSPYYWSAFVYYGELTKPTSASKLIYAFIGLFIFLIILLLLLRVKKINGKGKDTTGVPS</sequence>
<keyword evidence="1" id="KW-0812">Transmembrane</keyword>
<dbReference type="Proteomes" id="UP001337305">
    <property type="component" value="Unassembled WGS sequence"/>
</dbReference>
<dbReference type="Pfam" id="PF12770">
    <property type="entry name" value="CHAT"/>
    <property type="match status" value="1"/>
</dbReference>
<evidence type="ECO:0000256" key="1">
    <source>
        <dbReference type="SAM" id="Phobius"/>
    </source>
</evidence>
<evidence type="ECO:0000313" key="3">
    <source>
        <dbReference type="EMBL" id="MEF3834275.1"/>
    </source>
</evidence>
<dbReference type="InterPro" id="IPR024983">
    <property type="entry name" value="CHAT_dom"/>
</dbReference>
<protein>
    <submittedName>
        <fullName evidence="3">CHAT domain-containing protein</fullName>
    </submittedName>
</protein>
<keyword evidence="1" id="KW-0472">Membrane</keyword>
<reference evidence="3 4" key="1">
    <citation type="submission" date="2022-09" db="EMBL/GenBank/DDBJ databases">
        <title>Genome sequencing of Flavivirga sp. MEBiC05379.</title>
        <authorList>
            <person name="Oh H.-M."/>
            <person name="Kwon K.K."/>
            <person name="Park M.J."/>
            <person name="Yang S.-H."/>
        </authorList>
    </citation>
    <scope>NUCLEOTIDE SEQUENCE [LARGE SCALE GENOMIC DNA]</scope>
    <source>
        <strain evidence="3 4">MEBiC05379</strain>
    </source>
</reference>
<feature type="transmembrane region" description="Helical" evidence="1">
    <location>
        <begin position="830"/>
        <end position="848"/>
    </location>
</feature>
<dbReference type="EMBL" id="JAODOP010000004">
    <property type="protein sequence ID" value="MEF3834275.1"/>
    <property type="molecule type" value="Genomic_DNA"/>
</dbReference>
<name>A0ABU7XU73_9FLAO</name>
<accession>A0ABU7XU73</accession>
<gene>
    <name evidence="3" type="ORF">N1F79_14145</name>
</gene>
<dbReference type="RefSeq" id="WP_303306606.1">
    <property type="nucleotide sequence ID" value="NZ_JAODOP010000004.1"/>
</dbReference>
<keyword evidence="4" id="KW-1185">Reference proteome</keyword>
<feature type="domain" description="CHAT" evidence="2">
    <location>
        <begin position="567"/>
        <end position="820"/>
    </location>
</feature>
<keyword evidence="1" id="KW-1133">Transmembrane helix</keyword>
<evidence type="ECO:0000313" key="4">
    <source>
        <dbReference type="Proteomes" id="UP001337305"/>
    </source>
</evidence>
<dbReference type="InterPro" id="IPR011990">
    <property type="entry name" value="TPR-like_helical_dom_sf"/>
</dbReference>
<comment type="caution">
    <text evidence="3">The sequence shown here is derived from an EMBL/GenBank/DDBJ whole genome shotgun (WGS) entry which is preliminary data.</text>
</comment>
<dbReference type="SUPFAM" id="SSF48452">
    <property type="entry name" value="TPR-like"/>
    <property type="match status" value="1"/>
</dbReference>
<organism evidence="3 4">
    <name type="scientific">Flavivirga spongiicola</name>
    <dbReference type="NCBI Taxonomy" id="421621"/>
    <lineage>
        <taxon>Bacteria</taxon>
        <taxon>Pseudomonadati</taxon>
        <taxon>Bacteroidota</taxon>
        <taxon>Flavobacteriia</taxon>
        <taxon>Flavobacteriales</taxon>
        <taxon>Flavobacteriaceae</taxon>
        <taxon>Flavivirga</taxon>
    </lineage>
</organism>